<dbReference type="Gene3D" id="3.50.50.60">
    <property type="entry name" value="FAD/NAD(P)-binding domain"/>
    <property type="match status" value="2"/>
</dbReference>
<dbReference type="AlphaFoldDB" id="A0A3D8H642"/>
<dbReference type="PANTHER" id="PTHR13847:SF280">
    <property type="entry name" value="D-AMINO ACID DEHYDROGENASE"/>
    <property type="match status" value="1"/>
</dbReference>
<dbReference type="GO" id="GO:0008718">
    <property type="term" value="F:D-amino-acid dehydrogenase activity"/>
    <property type="evidence" value="ECO:0007669"/>
    <property type="project" value="TreeGrafter"/>
</dbReference>
<dbReference type="Proteomes" id="UP000256431">
    <property type="component" value="Unassembled WGS sequence"/>
</dbReference>
<dbReference type="PANTHER" id="PTHR13847">
    <property type="entry name" value="SARCOSINE DEHYDROGENASE-RELATED"/>
    <property type="match status" value="1"/>
</dbReference>
<dbReference type="SUPFAM" id="SSF54373">
    <property type="entry name" value="FAD-linked reductases, C-terminal domain"/>
    <property type="match status" value="1"/>
</dbReference>
<keyword evidence="2" id="KW-0560">Oxidoreductase</keyword>
<dbReference type="Gene3D" id="3.30.9.10">
    <property type="entry name" value="D-Amino Acid Oxidase, subunit A, domain 2"/>
    <property type="match status" value="1"/>
</dbReference>
<evidence type="ECO:0000313" key="4">
    <source>
        <dbReference type="EMBL" id="RDU42203.1"/>
    </source>
</evidence>
<dbReference type="GO" id="GO:0005737">
    <property type="term" value="C:cytoplasm"/>
    <property type="evidence" value="ECO:0007669"/>
    <property type="project" value="TreeGrafter"/>
</dbReference>
<organism evidence="4 5">
    <name type="scientific">Marinobacter flavimaris</name>
    <dbReference type="NCBI Taxonomy" id="262076"/>
    <lineage>
        <taxon>Bacteria</taxon>
        <taxon>Pseudomonadati</taxon>
        <taxon>Pseudomonadota</taxon>
        <taxon>Gammaproteobacteria</taxon>
        <taxon>Pseudomonadales</taxon>
        <taxon>Marinobacteraceae</taxon>
        <taxon>Marinobacter</taxon>
    </lineage>
</organism>
<dbReference type="InterPro" id="IPR006076">
    <property type="entry name" value="FAD-dep_OxRdtase"/>
</dbReference>
<evidence type="ECO:0000256" key="1">
    <source>
        <dbReference type="ARBA" id="ARBA00009410"/>
    </source>
</evidence>
<dbReference type="GO" id="GO:0005886">
    <property type="term" value="C:plasma membrane"/>
    <property type="evidence" value="ECO:0007669"/>
    <property type="project" value="TreeGrafter"/>
</dbReference>
<dbReference type="RefSeq" id="WP_104269876.1">
    <property type="nucleotide sequence ID" value="NZ_PSSW01000001.1"/>
</dbReference>
<gene>
    <name evidence="4" type="ORF">DXI23_00530</name>
</gene>
<sequence>MHILVLGAGVVGTTTAWYLQKQGHQVTVVDRQNQAGLETSYANGGQISVSHAEPWANPSAPLKVMKWLFQPDAPLLFRPRLDPAQWRWALSFLGQCTSARAAHNIRQMVNLGTYSRSQLQALRMEAGIEYNHLEKGILHFYTNPAEFDGAMEPTRIMQDLGCDRQIIDADRAVELEPALKPIRNRIAGATYTSEDESGDARMFTQNLAKRCAEAGVEFRYGTEILSFERAGERVLGIQTLREGHHETLRADAYVLSMGSFSAALASQLGIFLNIYPAKGYSITVPVKNEEAAFNVSLTDDEYKLVYSRLGDRMRVAGTAELNGYSRKLNYTRCRAIVRRTAEVMPEAGYWDQAEFWTGLRPATPSNVPYIGKSHFANLYLNTGHGTLGWTHSCGSAAALADIIDGRKPEVDFTFSGL</sequence>
<keyword evidence="5" id="KW-1185">Reference proteome</keyword>
<reference evidence="4 5" key="1">
    <citation type="submission" date="2018-08" db="EMBL/GenBank/DDBJ databases">
        <title>Genome sequence of Marinobacter flavimaris KCTC 12185.</title>
        <authorList>
            <person name="Chun J."/>
            <person name="Kim B.-Y."/>
            <person name="Choi S.-B."/>
            <person name="Kwak M.-J."/>
        </authorList>
    </citation>
    <scope>NUCLEOTIDE SEQUENCE [LARGE SCALE GENOMIC DNA]</scope>
    <source>
        <strain evidence="4 5">KCTC 12185</strain>
    </source>
</reference>
<evidence type="ECO:0000259" key="3">
    <source>
        <dbReference type="Pfam" id="PF01266"/>
    </source>
</evidence>
<dbReference type="InterPro" id="IPR036188">
    <property type="entry name" value="FAD/NAD-bd_sf"/>
</dbReference>
<proteinExistence type="inferred from homology"/>
<dbReference type="GO" id="GO:0055130">
    <property type="term" value="P:D-alanine catabolic process"/>
    <property type="evidence" value="ECO:0007669"/>
    <property type="project" value="TreeGrafter"/>
</dbReference>
<dbReference type="NCBIfam" id="NF001933">
    <property type="entry name" value="PRK00711.1"/>
    <property type="match status" value="1"/>
</dbReference>
<dbReference type="SUPFAM" id="SSF51905">
    <property type="entry name" value="FAD/NAD(P)-binding domain"/>
    <property type="match status" value="1"/>
</dbReference>
<dbReference type="Pfam" id="PF01266">
    <property type="entry name" value="DAO"/>
    <property type="match status" value="1"/>
</dbReference>
<name>A0A3D8H642_9GAMM</name>
<protein>
    <submittedName>
        <fullName evidence="4">D-amino acid dehydrogenase</fullName>
    </submittedName>
</protein>
<accession>A0A3D8H642</accession>
<comment type="similarity">
    <text evidence="1">Belongs to the DadA oxidoreductase family.</text>
</comment>
<dbReference type="EMBL" id="QRDH01000001">
    <property type="protein sequence ID" value="RDU42203.1"/>
    <property type="molecule type" value="Genomic_DNA"/>
</dbReference>
<evidence type="ECO:0000313" key="5">
    <source>
        <dbReference type="Proteomes" id="UP000256431"/>
    </source>
</evidence>
<feature type="domain" description="FAD dependent oxidoreductase" evidence="3">
    <location>
        <begin position="3"/>
        <end position="401"/>
    </location>
</feature>
<evidence type="ECO:0000256" key="2">
    <source>
        <dbReference type="ARBA" id="ARBA00023002"/>
    </source>
</evidence>
<comment type="caution">
    <text evidence="4">The sequence shown here is derived from an EMBL/GenBank/DDBJ whole genome shotgun (WGS) entry which is preliminary data.</text>
</comment>